<name>A0ABD6DFC8_9EURY</name>
<accession>A0ABD6DFC8</accession>
<evidence type="ECO:0000313" key="2">
    <source>
        <dbReference type="Proteomes" id="UP001597034"/>
    </source>
</evidence>
<protein>
    <submittedName>
        <fullName evidence="1">Uncharacterized protein</fullName>
    </submittedName>
</protein>
<dbReference type="EMBL" id="JBHUDO010000001">
    <property type="protein sequence ID" value="MFD1645039.1"/>
    <property type="molecule type" value="Genomic_DNA"/>
</dbReference>
<proteinExistence type="predicted"/>
<gene>
    <name evidence="1" type="ORF">ACFSBL_05005</name>
</gene>
<dbReference type="AlphaFoldDB" id="A0ABD6DFC8"/>
<evidence type="ECO:0000313" key="1">
    <source>
        <dbReference type="EMBL" id="MFD1645039.1"/>
    </source>
</evidence>
<reference evidence="1 2" key="1">
    <citation type="journal article" date="2019" name="Int. J. Syst. Evol. Microbiol.">
        <title>The Global Catalogue of Microorganisms (GCM) 10K type strain sequencing project: providing services to taxonomists for standard genome sequencing and annotation.</title>
        <authorList>
            <consortium name="The Broad Institute Genomics Platform"/>
            <consortium name="The Broad Institute Genome Sequencing Center for Infectious Disease"/>
            <person name="Wu L."/>
            <person name="Ma J."/>
        </authorList>
    </citation>
    <scope>NUCLEOTIDE SEQUENCE [LARGE SCALE GENOMIC DNA]</scope>
    <source>
        <strain evidence="1 2">CGMCC 1.10390</strain>
    </source>
</reference>
<comment type="caution">
    <text evidence="1">The sequence shown here is derived from an EMBL/GenBank/DDBJ whole genome shotgun (WGS) entry which is preliminary data.</text>
</comment>
<organism evidence="1 2">
    <name type="scientific">Haloarchaeobius litoreus</name>
    <dbReference type="NCBI Taxonomy" id="755306"/>
    <lineage>
        <taxon>Archaea</taxon>
        <taxon>Methanobacteriati</taxon>
        <taxon>Methanobacteriota</taxon>
        <taxon>Stenosarchaea group</taxon>
        <taxon>Halobacteria</taxon>
        <taxon>Halobacteriales</taxon>
        <taxon>Halorubellaceae</taxon>
        <taxon>Haloarchaeobius</taxon>
    </lineage>
</organism>
<keyword evidence="2" id="KW-1185">Reference proteome</keyword>
<dbReference type="Proteomes" id="UP001597034">
    <property type="component" value="Unassembled WGS sequence"/>
</dbReference>
<dbReference type="RefSeq" id="WP_256400278.1">
    <property type="nucleotide sequence ID" value="NZ_JANHJR010000002.1"/>
</dbReference>
<sequence length="49" mass="4823">MVDVGADAPDFTAPMANGDVEQVAVEPDHDTVREAAAATATAPIGAAAD</sequence>